<gene>
    <name evidence="1" type="ORF">CRG98_023705</name>
</gene>
<evidence type="ECO:0000313" key="2">
    <source>
        <dbReference type="Proteomes" id="UP000233551"/>
    </source>
</evidence>
<comment type="caution">
    <text evidence="1">The sequence shown here is derived from an EMBL/GenBank/DDBJ whole genome shotgun (WGS) entry which is preliminary data.</text>
</comment>
<keyword evidence="2" id="KW-1185">Reference proteome</keyword>
<name>A0A2I0JHZ8_PUNGR</name>
<dbReference type="EMBL" id="PGOL01001658">
    <property type="protein sequence ID" value="PKI55889.1"/>
    <property type="molecule type" value="Genomic_DNA"/>
</dbReference>
<dbReference type="AlphaFoldDB" id="A0A2I0JHZ8"/>
<dbReference type="Proteomes" id="UP000233551">
    <property type="component" value="Unassembled WGS sequence"/>
</dbReference>
<organism evidence="1 2">
    <name type="scientific">Punica granatum</name>
    <name type="common">Pomegranate</name>
    <dbReference type="NCBI Taxonomy" id="22663"/>
    <lineage>
        <taxon>Eukaryota</taxon>
        <taxon>Viridiplantae</taxon>
        <taxon>Streptophyta</taxon>
        <taxon>Embryophyta</taxon>
        <taxon>Tracheophyta</taxon>
        <taxon>Spermatophyta</taxon>
        <taxon>Magnoliopsida</taxon>
        <taxon>eudicotyledons</taxon>
        <taxon>Gunneridae</taxon>
        <taxon>Pentapetalae</taxon>
        <taxon>rosids</taxon>
        <taxon>malvids</taxon>
        <taxon>Myrtales</taxon>
        <taxon>Lythraceae</taxon>
        <taxon>Punica</taxon>
    </lineage>
</organism>
<sequence length="147" mass="16859">MELKPIFSRVTETRTLKLKMIQRTDRQRQAVRRLCPLLPPPNNTLLYKNCRSGPRPSRATPESRVGVVPAWGPFRGCRVRAHEAATTTTTFPPSSGGRVQRLRELEHGLQYPDLDLAPSRREPLLLRRLVRGTGGWRVHFRRTADRS</sequence>
<protein>
    <submittedName>
        <fullName evidence="1">Uncharacterized protein</fullName>
    </submittedName>
</protein>
<evidence type="ECO:0000313" key="1">
    <source>
        <dbReference type="EMBL" id="PKI55889.1"/>
    </source>
</evidence>
<accession>A0A2I0JHZ8</accession>
<proteinExistence type="predicted"/>
<reference evidence="1 2" key="1">
    <citation type="submission" date="2017-11" db="EMBL/GenBank/DDBJ databases">
        <title>De-novo sequencing of pomegranate (Punica granatum L.) genome.</title>
        <authorList>
            <person name="Akparov Z."/>
            <person name="Amiraslanov A."/>
            <person name="Hajiyeva S."/>
            <person name="Abbasov M."/>
            <person name="Kaur K."/>
            <person name="Hamwieh A."/>
            <person name="Solovyev V."/>
            <person name="Salamov A."/>
            <person name="Braich B."/>
            <person name="Kosarev P."/>
            <person name="Mahmoud A."/>
            <person name="Hajiyev E."/>
            <person name="Babayeva S."/>
            <person name="Izzatullayeva V."/>
            <person name="Mammadov A."/>
            <person name="Mammadov A."/>
            <person name="Sharifova S."/>
            <person name="Ojaghi J."/>
            <person name="Eynullazada K."/>
            <person name="Bayramov B."/>
            <person name="Abdulazimova A."/>
            <person name="Shahmuradov I."/>
        </authorList>
    </citation>
    <scope>NUCLEOTIDE SEQUENCE [LARGE SCALE GENOMIC DNA]</scope>
    <source>
        <strain evidence="2">cv. AG2017</strain>
        <tissue evidence="1">Leaf</tissue>
    </source>
</reference>